<gene>
    <name evidence="2" type="ORF">BT96DRAFT_917574</name>
</gene>
<sequence>MSALSGDDDYGASEARGRRRSRPEHQRPKIRHCSRCLHSSDSEPSEDEATPSQRRNVTFALPRGSPGHTTTISGGMLSSVGGSQSISTTNHHTDTYSNGLINVSNVHIHINIGNSKAWVLSVGLFGGGDSMFMRCT</sequence>
<feature type="compositionally biased region" description="Basic residues" evidence="1">
    <location>
        <begin position="17"/>
        <end position="35"/>
    </location>
</feature>
<reference evidence="2" key="1">
    <citation type="journal article" date="2019" name="Environ. Microbiol.">
        <title>Fungal ecological strategies reflected in gene transcription - a case study of two litter decomposers.</title>
        <authorList>
            <person name="Barbi F."/>
            <person name="Kohler A."/>
            <person name="Barry K."/>
            <person name="Baskaran P."/>
            <person name="Daum C."/>
            <person name="Fauchery L."/>
            <person name="Ihrmark K."/>
            <person name="Kuo A."/>
            <person name="LaButti K."/>
            <person name="Lipzen A."/>
            <person name="Morin E."/>
            <person name="Grigoriev I.V."/>
            <person name="Henrissat B."/>
            <person name="Lindahl B."/>
            <person name="Martin F."/>
        </authorList>
    </citation>
    <scope>NUCLEOTIDE SEQUENCE</scope>
    <source>
        <strain evidence="2">JB14</strain>
    </source>
</reference>
<dbReference type="AlphaFoldDB" id="A0A6A4I2A5"/>
<feature type="compositionally biased region" description="Acidic residues" evidence="1">
    <location>
        <begin position="1"/>
        <end position="11"/>
    </location>
</feature>
<name>A0A6A4I2A5_9AGAR</name>
<organism evidence="2 3">
    <name type="scientific">Gymnopus androsaceus JB14</name>
    <dbReference type="NCBI Taxonomy" id="1447944"/>
    <lineage>
        <taxon>Eukaryota</taxon>
        <taxon>Fungi</taxon>
        <taxon>Dikarya</taxon>
        <taxon>Basidiomycota</taxon>
        <taxon>Agaricomycotina</taxon>
        <taxon>Agaricomycetes</taxon>
        <taxon>Agaricomycetidae</taxon>
        <taxon>Agaricales</taxon>
        <taxon>Marasmiineae</taxon>
        <taxon>Omphalotaceae</taxon>
        <taxon>Gymnopus</taxon>
    </lineage>
</organism>
<evidence type="ECO:0000313" key="3">
    <source>
        <dbReference type="Proteomes" id="UP000799118"/>
    </source>
</evidence>
<dbReference type="EMBL" id="ML769426">
    <property type="protein sequence ID" value="KAE9403317.1"/>
    <property type="molecule type" value="Genomic_DNA"/>
</dbReference>
<evidence type="ECO:0000313" key="2">
    <source>
        <dbReference type="EMBL" id="KAE9403317.1"/>
    </source>
</evidence>
<keyword evidence="3" id="KW-1185">Reference proteome</keyword>
<proteinExistence type="predicted"/>
<evidence type="ECO:0000256" key="1">
    <source>
        <dbReference type="SAM" id="MobiDB-lite"/>
    </source>
</evidence>
<feature type="compositionally biased region" description="Polar residues" evidence="1">
    <location>
        <begin position="80"/>
        <end position="90"/>
    </location>
</feature>
<dbReference type="Proteomes" id="UP000799118">
    <property type="component" value="Unassembled WGS sequence"/>
</dbReference>
<accession>A0A6A4I2A5</accession>
<protein>
    <submittedName>
        <fullName evidence="2">Uncharacterized protein</fullName>
    </submittedName>
</protein>
<feature type="region of interest" description="Disordered" evidence="1">
    <location>
        <begin position="1"/>
        <end position="90"/>
    </location>
</feature>